<dbReference type="GeneID" id="26636102"/>
<sequence>MTVVQPFIDRLDDIERDLHDIAKQILLDNKEEILDFIKNYQLGLGLDSFGNDLVHPSKRNGSSRIPLYEESTQNYWAKKKPIPINSKTYGNRYNFEWTGGTFKGMDFSKFTKNSFTIFSKDSKAKELEIIYGTKLFDLTKEHNEYVNNEILLPNLYKYILDNMFLGLI</sequence>
<organism evidence="1 2">
    <name type="scientific">Polaribacter phage P12002L</name>
    <dbReference type="NCBI Taxonomy" id="1647386"/>
    <lineage>
        <taxon>Viruses</taxon>
        <taxon>Duplodnaviria</taxon>
        <taxon>Heunggongvirae</taxon>
        <taxon>Uroviricota</taxon>
        <taxon>Caudoviricetes</taxon>
        <taxon>Incheonvirus</taxon>
        <taxon>Incheonvirus P12002L</taxon>
    </lineage>
</organism>
<protein>
    <submittedName>
        <fullName evidence="1">Uncharacterized protein</fullName>
    </submittedName>
</protein>
<evidence type="ECO:0000313" key="1">
    <source>
        <dbReference type="EMBL" id="AKG94197.1"/>
    </source>
</evidence>
<dbReference type="RefSeq" id="YP_009209683.1">
    <property type="nucleotide sequence ID" value="NC_028924.1"/>
</dbReference>
<proteinExistence type="predicted"/>
<dbReference type="OrthoDB" id="30469at10239"/>
<gene>
    <name evidence="1" type="ORF">P12002L_0023</name>
</gene>
<name>A0A0F7ILE4_9CAUD</name>
<dbReference type="Proteomes" id="UP000204415">
    <property type="component" value="Segment"/>
</dbReference>
<evidence type="ECO:0000313" key="2">
    <source>
        <dbReference type="Proteomes" id="UP000204415"/>
    </source>
</evidence>
<dbReference type="KEGG" id="vg:26636102"/>
<dbReference type="EMBL" id="KR136259">
    <property type="protein sequence ID" value="AKG94197.1"/>
    <property type="molecule type" value="Genomic_DNA"/>
</dbReference>
<keyword evidence="2" id="KW-1185">Reference proteome</keyword>
<accession>A0A0F7ILE4</accession>
<reference evidence="1 2" key="1">
    <citation type="journal article" date="2015" name="Stand. Genomic Sci.">
        <title>Complete genome sequences of bacteriophages P12002L and P12002S, two lytic phages that infect a marine Polaribacter strain.</title>
        <authorList>
            <person name="Kang I."/>
            <person name="Jang H."/>
            <person name="Cho J.-C."/>
        </authorList>
    </citation>
    <scope>NUCLEOTIDE SEQUENCE [LARGE SCALE GENOMIC DNA]</scope>
</reference>